<dbReference type="KEGG" id="agn:AFK25_02420"/>
<dbReference type="AlphaFoldDB" id="A0AAW7TBV7"/>
<organism evidence="1 2">
    <name type="scientific">Anoxybacillus gonensis</name>
    <dbReference type="NCBI Taxonomy" id="198467"/>
    <lineage>
        <taxon>Bacteria</taxon>
        <taxon>Bacillati</taxon>
        <taxon>Bacillota</taxon>
        <taxon>Bacilli</taxon>
        <taxon>Bacillales</taxon>
        <taxon>Anoxybacillaceae</taxon>
        <taxon>Anoxybacillus</taxon>
    </lineage>
</organism>
<dbReference type="EMBL" id="JAMOGB010000002">
    <property type="protein sequence ID" value="MDO0876779.1"/>
    <property type="molecule type" value="Genomic_DNA"/>
</dbReference>
<dbReference type="Proteomes" id="UP001176117">
    <property type="component" value="Unassembled WGS sequence"/>
</dbReference>
<comment type="caution">
    <text evidence="1">The sequence shown here is derived from an EMBL/GenBank/DDBJ whole genome shotgun (WGS) entry which is preliminary data.</text>
</comment>
<evidence type="ECO:0000313" key="2">
    <source>
        <dbReference type="Proteomes" id="UP001176117"/>
    </source>
</evidence>
<reference evidence="1" key="1">
    <citation type="submission" date="2022-05" db="EMBL/GenBank/DDBJ databases">
        <title>Genome-based reclassification of Anoxybacillus salavatliensis Cihan et al. as a later heterotypic synonym of Anoxybacillus gonensis Belduz et al. 2003.</title>
        <authorList>
            <person name="Inan Bektas K."/>
            <person name="Guler H.I."/>
            <person name="Belduz A.O."/>
            <person name="Canakci S."/>
        </authorList>
    </citation>
    <scope>NUCLEOTIDE SEQUENCE</scope>
    <source>
        <strain evidence="1">NCIMB 13933</strain>
    </source>
</reference>
<sequence>MEYIMTNIGLVDALKERIESIVREFSLSCNVEGKQKAPQVATQYLPEKKRKEEQDVPDFPHVIVRFIEEKSQNGQDVVEVHIIAGTYGYDPQTCWKDVMNVLNRIKLELRKQPLIGPFELIQDSYRTVLPEEQPFPEWIAYSVAQFIVPRIQNEGGIPYVY</sequence>
<evidence type="ECO:0008006" key="3">
    <source>
        <dbReference type="Google" id="ProtNLM"/>
    </source>
</evidence>
<keyword evidence="2" id="KW-1185">Reference proteome</keyword>
<gene>
    <name evidence="1" type="ORF">NBU54_03665</name>
</gene>
<name>A0AAW7TBV7_9BACL</name>
<accession>A0AAW7TBV7</accession>
<evidence type="ECO:0000313" key="1">
    <source>
        <dbReference type="EMBL" id="MDO0876779.1"/>
    </source>
</evidence>
<protein>
    <recommendedName>
        <fullName evidence="3">Phage protein</fullName>
    </recommendedName>
</protein>
<dbReference type="RefSeq" id="WP_035064644.1">
    <property type="nucleotide sequence ID" value="NZ_CP012152.1"/>
</dbReference>
<proteinExistence type="predicted"/>